<evidence type="ECO:0000313" key="1">
    <source>
        <dbReference type="EMBL" id="PKB95538.1"/>
    </source>
</evidence>
<reference evidence="1 2" key="1">
    <citation type="submission" date="2016-04" db="EMBL/GenBank/DDBJ databases">
        <title>Genome analyses suggest a sexual origin of heterokaryosis in a supposedly ancient asexual fungus.</title>
        <authorList>
            <person name="Ropars J."/>
            <person name="Sedzielewska K."/>
            <person name="Noel J."/>
            <person name="Charron P."/>
            <person name="Farinelli L."/>
            <person name="Marton T."/>
            <person name="Kruger M."/>
            <person name="Pelin A."/>
            <person name="Brachmann A."/>
            <person name="Corradi N."/>
        </authorList>
    </citation>
    <scope>NUCLEOTIDE SEQUENCE [LARGE SCALE GENOMIC DNA]</scope>
    <source>
        <strain evidence="1 2">A5</strain>
    </source>
</reference>
<reference evidence="1 2" key="2">
    <citation type="submission" date="2017-09" db="EMBL/GenBank/DDBJ databases">
        <title>Extensive intraspecific genome diversity in a model arbuscular mycorrhizal fungus.</title>
        <authorList>
            <person name="Chen E.C."/>
            <person name="Morin E."/>
            <person name="Beaudet D."/>
            <person name="Noel J."/>
            <person name="Ndikumana S."/>
            <person name="Charron P."/>
            <person name="St-Onge C."/>
            <person name="Giorgi J."/>
            <person name="Grigoriev I.V."/>
            <person name="Roux C."/>
            <person name="Martin F.M."/>
            <person name="Corradi N."/>
        </authorList>
    </citation>
    <scope>NUCLEOTIDE SEQUENCE [LARGE SCALE GENOMIC DNA]</scope>
    <source>
        <strain evidence="1 2">A5</strain>
    </source>
</reference>
<dbReference type="AlphaFoldDB" id="A0A2N0NLS7"/>
<accession>A0A2N0NLS7</accession>
<dbReference type="VEuPathDB" id="FungiDB:RhiirA1_440564"/>
<dbReference type="Proteomes" id="UP000232722">
    <property type="component" value="Unassembled WGS sequence"/>
</dbReference>
<gene>
    <name evidence="1" type="ORF">RhiirA5_436526</name>
</gene>
<evidence type="ECO:0000313" key="2">
    <source>
        <dbReference type="Proteomes" id="UP000232722"/>
    </source>
</evidence>
<comment type="caution">
    <text evidence="1">The sequence shown here is derived from an EMBL/GenBank/DDBJ whole genome shotgun (WGS) entry which is preliminary data.</text>
</comment>
<protein>
    <submittedName>
        <fullName evidence="1">Uncharacterized protein</fullName>
    </submittedName>
</protein>
<sequence>MSFGFRGIFNKTANNVGITVEYIDQKTLQPPQFIQLNLSENLSKIRLRLDDRGIINSTLSFVRKFGNSRFAEIAFEEEENISLNEIVRKSEDARILSLMTCSKFNWKILNQLRKLDYGCIMTPDGIKKADKRAFEMKDCILEEIGHVRKK</sequence>
<proteinExistence type="predicted"/>
<dbReference type="VEuPathDB" id="FungiDB:FUN_005383"/>
<organism evidence="1 2">
    <name type="scientific">Rhizophagus irregularis</name>
    <dbReference type="NCBI Taxonomy" id="588596"/>
    <lineage>
        <taxon>Eukaryota</taxon>
        <taxon>Fungi</taxon>
        <taxon>Fungi incertae sedis</taxon>
        <taxon>Mucoromycota</taxon>
        <taxon>Glomeromycotina</taxon>
        <taxon>Glomeromycetes</taxon>
        <taxon>Glomerales</taxon>
        <taxon>Glomeraceae</taxon>
        <taxon>Rhizophagus</taxon>
    </lineage>
</organism>
<name>A0A2N0NLS7_9GLOM</name>
<dbReference type="EMBL" id="LLXJ01004691">
    <property type="protein sequence ID" value="PKB95538.1"/>
    <property type="molecule type" value="Genomic_DNA"/>
</dbReference>